<dbReference type="NCBIfam" id="TIGR03019">
    <property type="entry name" value="pepcterm_femAB"/>
    <property type="match status" value="1"/>
</dbReference>
<dbReference type="GO" id="GO:0016755">
    <property type="term" value="F:aminoacyltransferase activity"/>
    <property type="evidence" value="ECO:0007669"/>
    <property type="project" value="InterPro"/>
</dbReference>
<reference evidence="8" key="2">
    <citation type="journal article" date="2014" name="ISME J.">
        <title>Microbial stratification in low pH oxic and suboxic macroscopic growths along an acid mine drainage.</title>
        <authorList>
            <person name="Mendez-Garcia C."/>
            <person name="Mesa V."/>
            <person name="Sprenger R.R."/>
            <person name="Richter M."/>
            <person name="Diez M.S."/>
            <person name="Solano J."/>
            <person name="Bargiela R."/>
            <person name="Golyshina O.V."/>
            <person name="Manteca A."/>
            <person name="Ramos J.L."/>
            <person name="Gallego J.R."/>
            <person name="Llorente I."/>
            <person name="Martins Dos Santos V.A."/>
            <person name="Jensen O.N."/>
            <person name="Pelaez A.I."/>
            <person name="Sanchez J."/>
            <person name="Ferrer M."/>
        </authorList>
    </citation>
    <scope>NUCLEOTIDE SEQUENCE</scope>
</reference>
<protein>
    <submittedName>
        <fullName evidence="8">FemAB-related protein, PEP-CTERM system-associated</fullName>
    </submittedName>
</protein>
<dbReference type="PANTHER" id="PTHR36174">
    <property type="entry name" value="LIPID II:GLYCINE GLYCYLTRANSFERASE"/>
    <property type="match status" value="1"/>
</dbReference>
<gene>
    <name evidence="8" type="ORF">B2A_13386</name>
</gene>
<dbReference type="InterPro" id="IPR050644">
    <property type="entry name" value="PG_Glycine_Bridge_Synth"/>
</dbReference>
<evidence type="ECO:0000256" key="3">
    <source>
        <dbReference type="ARBA" id="ARBA00022960"/>
    </source>
</evidence>
<keyword evidence="4" id="KW-0573">Peptidoglycan synthesis</keyword>
<keyword evidence="3" id="KW-0133">Cell shape</keyword>
<accession>T0ZWH0</accession>
<dbReference type="InterPro" id="IPR017469">
    <property type="entry name" value="PEP-CTERM_FemAB-rel"/>
</dbReference>
<comment type="similarity">
    <text evidence="1">Belongs to the FemABX family.</text>
</comment>
<dbReference type="GO" id="GO:0071555">
    <property type="term" value="P:cell wall organization"/>
    <property type="evidence" value="ECO:0007669"/>
    <property type="project" value="UniProtKB-KW"/>
</dbReference>
<dbReference type="PANTHER" id="PTHR36174:SF1">
    <property type="entry name" value="LIPID II:GLYCINE GLYCYLTRANSFERASE"/>
    <property type="match status" value="1"/>
</dbReference>
<dbReference type="Pfam" id="PF13480">
    <property type="entry name" value="Acetyltransf_6"/>
    <property type="match status" value="1"/>
</dbReference>
<reference evidence="8" key="1">
    <citation type="submission" date="2013-08" db="EMBL/GenBank/DDBJ databases">
        <authorList>
            <person name="Mendez C."/>
            <person name="Richter M."/>
            <person name="Ferrer M."/>
            <person name="Sanchez J."/>
        </authorList>
    </citation>
    <scope>NUCLEOTIDE SEQUENCE</scope>
</reference>
<dbReference type="GO" id="GO:0009252">
    <property type="term" value="P:peptidoglycan biosynthetic process"/>
    <property type="evidence" value="ECO:0007669"/>
    <property type="project" value="UniProtKB-KW"/>
</dbReference>
<keyword evidence="5" id="KW-0012">Acyltransferase</keyword>
<evidence type="ECO:0000256" key="2">
    <source>
        <dbReference type="ARBA" id="ARBA00022679"/>
    </source>
</evidence>
<dbReference type="InterPro" id="IPR038740">
    <property type="entry name" value="BioF2-like_GNAT_dom"/>
</dbReference>
<evidence type="ECO:0000256" key="6">
    <source>
        <dbReference type="ARBA" id="ARBA00023316"/>
    </source>
</evidence>
<evidence type="ECO:0000256" key="5">
    <source>
        <dbReference type="ARBA" id="ARBA00023315"/>
    </source>
</evidence>
<proteinExistence type="inferred from homology"/>
<evidence type="ECO:0000259" key="7">
    <source>
        <dbReference type="Pfam" id="PF13480"/>
    </source>
</evidence>
<evidence type="ECO:0000256" key="4">
    <source>
        <dbReference type="ARBA" id="ARBA00022984"/>
    </source>
</evidence>
<dbReference type="InterPro" id="IPR016181">
    <property type="entry name" value="Acyl_CoA_acyltransferase"/>
</dbReference>
<dbReference type="PROSITE" id="PS51191">
    <property type="entry name" value="FEMABX"/>
    <property type="match status" value="1"/>
</dbReference>
<organism evidence="8">
    <name type="scientific">mine drainage metagenome</name>
    <dbReference type="NCBI Taxonomy" id="410659"/>
    <lineage>
        <taxon>unclassified sequences</taxon>
        <taxon>metagenomes</taxon>
        <taxon>ecological metagenomes</taxon>
    </lineage>
</organism>
<dbReference type="SUPFAM" id="SSF55729">
    <property type="entry name" value="Acyl-CoA N-acyltransferases (Nat)"/>
    <property type="match status" value="2"/>
</dbReference>
<dbReference type="InterPro" id="IPR003447">
    <property type="entry name" value="FEMABX"/>
</dbReference>
<dbReference type="EMBL" id="AUZZ01009688">
    <property type="protein sequence ID" value="EQD33009.1"/>
    <property type="molecule type" value="Genomic_DNA"/>
</dbReference>
<dbReference type="GO" id="GO:0008360">
    <property type="term" value="P:regulation of cell shape"/>
    <property type="evidence" value="ECO:0007669"/>
    <property type="project" value="UniProtKB-KW"/>
</dbReference>
<comment type="caution">
    <text evidence="8">The sequence shown here is derived from an EMBL/GenBank/DDBJ whole genome shotgun (WGS) entry which is preliminary data.</text>
</comment>
<evidence type="ECO:0000313" key="8">
    <source>
        <dbReference type="EMBL" id="EQD33009.1"/>
    </source>
</evidence>
<dbReference type="Gene3D" id="3.40.630.30">
    <property type="match status" value="1"/>
</dbReference>
<evidence type="ECO:0000256" key="1">
    <source>
        <dbReference type="ARBA" id="ARBA00009943"/>
    </source>
</evidence>
<sequence length="355" mass="40395">MDMPDRVDDSRAANHCVVKRMGSGDERRWDAFVKDAPQATFFHRAAWCGILEQALGHRCHYLYVERRGVITGVLPLAEIRSRLFGHALISTPFCVYGGVVACDPDSEVPLIHAATALADQLRVDYLELRNRELRSPAWPVKDLYVSFRKEIHPDHDENLKAIPRKQRAMVRKGISAGLEAHYDGSIAEFYRVYAESVRNLGTPVLPRNYYMRLQQTFGEDCEVTVVTHQGQPVAAVMSLYFRDEVHPYYGGSVACSRDLAANDFMYWAVMQRAVERGARLFDYGRSKQDSGSYHFKKHWGFEPQPLPYAYYLVRAKGIPNISPGNHKYSLFIKAWKQLPLPVSCALGPWLARDLG</sequence>
<dbReference type="AlphaFoldDB" id="T0ZWH0"/>
<name>T0ZWH0_9ZZZZ</name>
<feature type="domain" description="BioF2-like acetyltransferase" evidence="7">
    <location>
        <begin position="165"/>
        <end position="297"/>
    </location>
</feature>
<keyword evidence="2" id="KW-0808">Transferase</keyword>
<keyword evidence="6" id="KW-0961">Cell wall biogenesis/degradation</keyword>